<evidence type="ECO:0000259" key="2">
    <source>
        <dbReference type="PROSITE" id="PS50112"/>
    </source>
</evidence>
<evidence type="ECO:0000256" key="1">
    <source>
        <dbReference type="SAM" id="Phobius"/>
    </source>
</evidence>
<dbReference type="NCBIfam" id="TIGR00229">
    <property type="entry name" value="sensory_box"/>
    <property type="match status" value="1"/>
</dbReference>
<feature type="domain" description="PAC" evidence="3">
    <location>
        <begin position="877"/>
        <end position="934"/>
    </location>
</feature>
<feature type="domain" description="GGDEF" evidence="5">
    <location>
        <begin position="980"/>
        <end position="1116"/>
    </location>
</feature>
<feature type="domain" description="EAL" evidence="4">
    <location>
        <begin position="505"/>
        <end position="759"/>
    </location>
</feature>
<reference evidence="6 7" key="1">
    <citation type="submission" date="2020-04" db="EMBL/GenBank/DDBJ databases">
        <title>Paraburkholderia sp. RP-4-7 isolated from soil.</title>
        <authorList>
            <person name="Dahal R.H."/>
        </authorList>
    </citation>
    <scope>NUCLEOTIDE SEQUENCE [LARGE SCALE GENOMIC DNA]</scope>
    <source>
        <strain evidence="6 7">RP-4-7</strain>
    </source>
</reference>
<evidence type="ECO:0000313" key="6">
    <source>
        <dbReference type="EMBL" id="NMM04509.1"/>
    </source>
</evidence>
<dbReference type="SMART" id="SM00267">
    <property type="entry name" value="GGDEF"/>
    <property type="match status" value="2"/>
</dbReference>
<dbReference type="SMART" id="SM00091">
    <property type="entry name" value="PAS"/>
    <property type="match status" value="1"/>
</dbReference>
<dbReference type="SUPFAM" id="SSF55785">
    <property type="entry name" value="PYP-like sensor domain (PAS domain)"/>
    <property type="match status" value="2"/>
</dbReference>
<feature type="domain" description="PAC" evidence="3">
    <location>
        <begin position="285"/>
        <end position="336"/>
    </location>
</feature>
<dbReference type="PANTHER" id="PTHR44757:SF2">
    <property type="entry name" value="BIOFILM ARCHITECTURE MAINTENANCE PROTEIN MBAA"/>
    <property type="match status" value="1"/>
</dbReference>
<comment type="caution">
    <text evidence="6">The sequence shown here is derived from an EMBL/GenBank/DDBJ whole genome shotgun (WGS) entry which is preliminary data.</text>
</comment>
<dbReference type="PROSITE" id="PS50113">
    <property type="entry name" value="PAC"/>
    <property type="match status" value="2"/>
</dbReference>
<dbReference type="CDD" id="cd01948">
    <property type="entry name" value="EAL"/>
    <property type="match status" value="1"/>
</dbReference>
<sequence>MQEISFISRYMGVFREFSRTFENVCMLLPSLMIVAAVGTWFEIRIAVYGIAAAVISAIFVALTYFVARAFEGHTKRTRFAPLQQLAEALLSTSEDTLVLLDLDGRLIMESAVSNGLIRQREFTSQSSGSDWLEVWTGDDAIASRNAFGGALAGRQMCFAGYRPSAAGIPKWWASAFYPLRDKDNKVKAVFCRSRDVTNKTLALRQADEAATLLSDIDIYMPLVFWSTSTDFSKIFHVSSGFERMWQIPVATLYSNVTVWQSRVSSEGLNELKCAMRKMARDNIPTETEFPLLLDGGVVRWVRVNSSPVGMPGSSKRVISVCADITEERARMAELHRLANVDVLTGMSNRHTLTEYLASRCEETLPFSLLVADVDRFKVLNDTAGTVLADRLLRGIAAAMADVLWPGTFMARQGGDEFAIVIPGDHSQIDCAEIFEKLRGSVAHSQLLGDAPMEITLSAGIARFPEHGRTPEALMSSADIAMYAAKKSGRDTFRLFGINESALLTGFEMERDLRHAMTRGEFELYYQPLFRTATEEMVSVEALIRWNRPGRAMVPPSIFIPMLEDTGLIREVGQWVFDKGVSQIEKWRESCGRLVPISVNVSAKQLHDPTLPARFAEVAALYGVLSSEITLEITESVLVEPADSCRAVLDELKRLGFRIALDDFGTGFSSLSCLTNLQPDTLKLDKSLVDRIDENASAKTLVVGVIALARALHMAVVAEGVERRTQLAVLAAAGCEVVQGYLLGRPEKASDFFRNFLLAPPFPFPEIDTIVSLNFQETNAVDVRISPVVNLRSGTALKIADRDADMNLEILKQAVLDSRDGITISDNSNADQPLIFVNPAFERLTGYTSEEIINRNCRFLQNGDRDQTELQSVQQAIRDGEYCLATLRNYRKDGSMFWNELSISPIYDIAGSVTHFIGIQKDVTARVLIQQQLRDKNQSLEEMRSHLERLSVTDSLTGIYNRRFFDSQLDVQSRISRRNGQALTLMMVDVDHFKLFNDIYGHPAGDVALQRIATSLDQSFLRASDFIARYGGEEFVLLSTGMTHEQATYWAGMLCERVESLQIPHAASSSGYLTISIGFAVQVIAADEDAGALVSAADQALYTAKQNGRNRSCSFVT</sequence>
<dbReference type="SMART" id="SM00052">
    <property type="entry name" value="EAL"/>
    <property type="match status" value="1"/>
</dbReference>
<dbReference type="CDD" id="cd00130">
    <property type="entry name" value="PAS"/>
    <property type="match status" value="1"/>
</dbReference>
<dbReference type="SUPFAM" id="SSF55073">
    <property type="entry name" value="Nucleotide cyclase"/>
    <property type="match status" value="2"/>
</dbReference>
<dbReference type="InterPro" id="IPR013656">
    <property type="entry name" value="PAS_4"/>
</dbReference>
<organism evidence="6 7">
    <name type="scientific">Paraburkholderia polaris</name>
    <dbReference type="NCBI Taxonomy" id="2728848"/>
    <lineage>
        <taxon>Bacteria</taxon>
        <taxon>Pseudomonadati</taxon>
        <taxon>Pseudomonadota</taxon>
        <taxon>Betaproteobacteria</taxon>
        <taxon>Burkholderiales</taxon>
        <taxon>Burkholderiaceae</taxon>
        <taxon>Paraburkholderia</taxon>
    </lineage>
</organism>
<dbReference type="SUPFAM" id="SSF141868">
    <property type="entry name" value="EAL domain-like"/>
    <property type="match status" value="1"/>
</dbReference>
<dbReference type="InterPro" id="IPR043128">
    <property type="entry name" value="Rev_trsase/Diguanyl_cyclase"/>
</dbReference>
<dbReference type="Pfam" id="PF13426">
    <property type="entry name" value="PAS_9"/>
    <property type="match status" value="1"/>
</dbReference>
<dbReference type="PROSITE" id="PS50883">
    <property type="entry name" value="EAL"/>
    <property type="match status" value="1"/>
</dbReference>
<dbReference type="Pfam" id="PF00990">
    <property type="entry name" value="GGDEF"/>
    <property type="match status" value="2"/>
</dbReference>
<dbReference type="InterPro" id="IPR035919">
    <property type="entry name" value="EAL_sf"/>
</dbReference>
<dbReference type="InterPro" id="IPR052155">
    <property type="entry name" value="Biofilm_reg_signaling"/>
</dbReference>
<evidence type="ECO:0000259" key="4">
    <source>
        <dbReference type="PROSITE" id="PS50883"/>
    </source>
</evidence>
<feature type="transmembrane region" description="Helical" evidence="1">
    <location>
        <begin position="21"/>
        <end position="41"/>
    </location>
</feature>
<dbReference type="NCBIfam" id="TIGR00254">
    <property type="entry name" value="GGDEF"/>
    <property type="match status" value="2"/>
</dbReference>
<gene>
    <name evidence="6" type="ORF">HHL24_42570</name>
</gene>
<dbReference type="EMBL" id="JABBGJ010000097">
    <property type="protein sequence ID" value="NMM04509.1"/>
    <property type="molecule type" value="Genomic_DNA"/>
</dbReference>
<keyword evidence="1" id="KW-0812">Transmembrane</keyword>
<dbReference type="RefSeq" id="WP_169491239.1">
    <property type="nucleotide sequence ID" value="NZ_JABBGJ010000097.1"/>
</dbReference>
<dbReference type="InterPro" id="IPR000160">
    <property type="entry name" value="GGDEF_dom"/>
</dbReference>
<evidence type="ECO:0000259" key="3">
    <source>
        <dbReference type="PROSITE" id="PS50113"/>
    </source>
</evidence>
<protein>
    <submittedName>
        <fullName evidence="6">Diguanylate cyclase</fullName>
    </submittedName>
</protein>
<dbReference type="PANTHER" id="PTHR44757">
    <property type="entry name" value="DIGUANYLATE CYCLASE DGCP"/>
    <property type="match status" value="1"/>
</dbReference>
<dbReference type="Pfam" id="PF00563">
    <property type="entry name" value="EAL"/>
    <property type="match status" value="1"/>
</dbReference>
<dbReference type="Gene3D" id="3.20.20.450">
    <property type="entry name" value="EAL domain"/>
    <property type="match status" value="1"/>
</dbReference>
<dbReference type="InterPro" id="IPR001610">
    <property type="entry name" value="PAC"/>
</dbReference>
<evidence type="ECO:0000313" key="7">
    <source>
        <dbReference type="Proteomes" id="UP000544134"/>
    </source>
</evidence>
<keyword evidence="1" id="KW-1133">Transmembrane helix</keyword>
<dbReference type="FunFam" id="3.30.70.270:FF:000001">
    <property type="entry name" value="Diguanylate cyclase domain protein"/>
    <property type="match status" value="1"/>
</dbReference>
<feature type="domain" description="PAS" evidence="2">
    <location>
        <begin position="806"/>
        <end position="879"/>
    </location>
</feature>
<dbReference type="Pfam" id="PF08448">
    <property type="entry name" value="PAS_4"/>
    <property type="match status" value="1"/>
</dbReference>
<dbReference type="AlphaFoldDB" id="A0A848IWH4"/>
<dbReference type="CDD" id="cd01949">
    <property type="entry name" value="GGDEF"/>
    <property type="match status" value="2"/>
</dbReference>
<dbReference type="InterPro" id="IPR000700">
    <property type="entry name" value="PAS-assoc_C"/>
</dbReference>
<feature type="domain" description="GGDEF" evidence="5">
    <location>
        <begin position="364"/>
        <end position="497"/>
    </location>
</feature>
<feature type="transmembrane region" description="Helical" evidence="1">
    <location>
        <begin position="47"/>
        <end position="67"/>
    </location>
</feature>
<dbReference type="PROSITE" id="PS50112">
    <property type="entry name" value="PAS"/>
    <property type="match status" value="1"/>
</dbReference>
<dbReference type="Gene3D" id="3.30.70.270">
    <property type="match status" value="2"/>
</dbReference>
<dbReference type="Gene3D" id="3.30.450.20">
    <property type="entry name" value="PAS domain"/>
    <property type="match status" value="3"/>
</dbReference>
<dbReference type="InterPro" id="IPR001633">
    <property type="entry name" value="EAL_dom"/>
</dbReference>
<dbReference type="InterPro" id="IPR029787">
    <property type="entry name" value="Nucleotide_cyclase"/>
</dbReference>
<keyword evidence="1" id="KW-0472">Membrane</keyword>
<dbReference type="GO" id="GO:0003824">
    <property type="term" value="F:catalytic activity"/>
    <property type="evidence" value="ECO:0007669"/>
    <property type="project" value="UniProtKB-ARBA"/>
</dbReference>
<dbReference type="InterPro" id="IPR000014">
    <property type="entry name" value="PAS"/>
</dbReference>
<dbReference type="Proteomes" id="UP000544134">
    <property type="component" value="Unassembled WGS sequence"/>
</dbReference>
<dbReference type="PROSITE" id="PS50887">
    <property type="entry name" value="GGDEF"/>
    <property type="match status" value="2"/>
</dbReference>
<name>A0A848IWH4_9BURK</name>
<keyword evidence="7" id="KW-1185">Reference proteome</keyword>
<evidence type="ECO:0000259" key="5">
    <source>
        <dbReference type="PROSITE" id="PS50887"/>
    </source>
</evidence>
<proteinExistence type="predicted"/>
<dbReference type="InterPro" id="IPR035965">
    <property type="entry name" value="PAS-like_dom_sf"/>
</dbReference>
<dbReference type="SMART" id="SM00086">
    <property type="entry name" value="PAC"/>
    <property type="match status" value="3"/>
</dbReference>
<accession>A0A848IWH4</accession>